<sequence length="85" mass="9371">MKSIASKVGRSVRQSFPVDPDMPDLNLCSASIILKETSQDMILSESTISFTGSNEAMTLSGFKELVEIKKDLGHSKVMYENNSKK</sequence>
<reference evidence="1" key="1">
    <citation type="journal article" date="2014" name="Front. Microbiol.">
        <title>High frequency of phylogenetically diverse reductive dehalogenase-homologous genes in deep subseafloor sedimentary metagenomes.</title>
        <authorList>
            <person name="Kawai M."/>
            <person name="Futagami T."/>
            <person name="Toyoda A."/>
            <person name="Takaki Y."/>
            <person name="Nishi S."/>
            <person name="Hori S."/>
            <person name="Arai W."/>
            <person name="Tsubouchi T."/>
            <person name="Morono Y."/>
            <person name="Uchiyama I."/>
            <person name="Ito T."/>
            <person name="Fujiyama A."/>
            <person name="Inagaki F."/>
            <person name="Takami H."/>
        </authorList>
    </citation>
    <scope>NUCLEOTIDE SEQUENCE</scope>
    <source>
        <strain evidence="1">Expedition CK06-06</strain>
    </source>
</reference>
<accession>X1BSN1</accession>
<gene>
    <name evidence="1" type="ORF">S01H4_29933</name>
</gene>
<proteinExistence type="predicted"/>
<dbReference type="AlphaFoldDB" id="X1BSN1"/>
<organism evidence="1">
    <name type="scientific">marine sediment metagenome</name>
    <dbReference type="NCBI Taxonomy" id="412755"/>
    <lineage>
        <taxon>unclassified sequences</taxon>
        <taxon>metagenomes</taxon>
        <taxon>ecological metagenomes</taxon>
    </lineage>
</organism>
<dbReference type="EMBL" id="BART01015415">
    <property type="protein sequence ID" value="GAG84152.1"/>
    <property type="molecule type" value="Genomic_DNA"/>
</dbReference>
<evidence type="ECO:0000313" key="1">
    <source>
        <dbReference type="EMBL" id="GAG84152.1"/>
    </source>
</evidence>
<name>X1BSN1_9ZZZZ</name>
<protein>
    <submittedName>
        <fullName evidence="1">Uncharacterized protein</fullName>
    </submittedName>
</protein>
<comment type="caution">
    <text evidence="1">The sequence shown here is derived from an EMBL/GenBank/DDBJ whole genome shotgun (WGS) entry which is preliminary data.</text>
</comment>